<keyword evidence="5 11" id="KW-0808">Transferase</keyword>
<dbReference type="Pfam" id="PF02424">
    <property type="entry name" value="ApbE"/>
    <property type="match status" value="1"/>
</dbReference>
<evidence type="ECO:0000256" key="9">
    <source>
        <dbReference type="ARBA" id="ARBA00031306"/>
    </source>
</evidence>
<dbReference type="InterPro" id="IPR003374">
    <property type="entry name" value="ApbE-like_sf"/>
</dbReference>
<evidence type="ECO:0000256" key="8">
    <source>
        <dbReference type="ARBA" id="ARBA00022842"/>
    </source>
</evidence>
<dbReference type="EMBL" id="JARTLD010000063">
    <property type="protein sequence ID" value="MED5020163.1"/>
    <property type="molecule type" value="Genomic_DNA"/>
</dbReference>
<proteinExistence type="inferred from homology"/>
<accession>A0ABU6Q1B5</accession>
<gene>
    <name evidence="12" type="ORF">P9847_23120</name>
</gene>
<evidence type="ECO:0000256" key="1">
    <source>
        <dbReference type="ARBA" id="ARBA00001946"/>
    </source>
</evidence>
<dbReference type="PANTHER" id="PTHR30040:SF2">
    <property type="entry name" value="FAD:PROTEIN FMN TRANSFERASE"/>
    <property type="match status" value="1"/>
</dbReference>
<dbReference type="Gene3D" id="3.10.520.10">
    <property type="entry name" value="ApbE-like domains"/>
    <property type="match status" value="1"/>
</dbReference>
<keyword evidence="13" id="KW-1185">Reference proteome</keyword>
<comment type="catalytic activity">
    <reaction evidence="10 11">
        <text>L-threonyl-[protein] + FAD = FMN-L-threonyl-[protein] + AMP + H(+)</text>
        <dbReference type="Rhea" id="RHEA:36847"/>
        <dbReference type="Rhea" id="RHEA-COMP:11060"/>
        <dbReference type="Rhea" id="RHEA-COMP:11061"/>
        <dbReference type="ChEBI" id="CHEBI:15378"/>
        <dbReference type="ChEBI" id="CHEBI:30013"/>
        <dbReference type="ChEBI" id="CHEBI:57692"/>
        <dbReference type="ChEBI" id="CHEBI:74257"/>
        <dbReference type="ChEBI" id="CHEBI:456215"/>
        <dbReference type="EC" id="2.7.1.180"/>
    </reaction>
</comment>
<dbReference type="SUPFAM" id="SSF143631">
    <property type="entry name" value="ApbE-like"/>
    <property type="match status" value="1"/>
</dbReference>
<evidence type="ECO:0000256" key="5">
    <source>
        <dbReference type="ARBA" id="ARBA00022679"/>
    </source>
</evidence>
<keyword evidence="8 11" id="KW-0460">Magnesium</keyword>
<dbReference type="InterPro" id="IPR024932">
    <property type="entry name" value="ApbE"/>
</dbReference>
<keyword evidence="4 11" id="KW-0285">Flavoprotein</keyword>
<dbReference type="GO" id="GO:0016740">
    <property type="term" value="F:transferase activity"/>
    <property type="evidence" value="ECO:0007669"/>
    <property type="project" value="UniProtKB-KW"/>
</dbReference>
<dbReference type="PANTHER" id="PTHR30040">
    <property type="entry name" value="THIAMINE BIOSYNTHESIS LIPOPROTEIN APBE"/>
    <property type="match status" value="1"/>
</dbReference>
<evidence type="ECO:0000256" key="6">
    <source>
        <dbReference type="ARBA" id="ARBA00022723"/>
    </source>
</evidence>
<evidence type="ECO:0000313" key="12">
    <source>
        <dbReference type="EMBL" id="MED5020163.1"/>
    </source>
</evidence>
<dbReference type="RefSeq" id="WP_328281407.1">
    <property type="nucleotide sequence ID" value="NZ_JARTLD010000063.1"/>
</dbReference>
<protein>
    <recommendedName>
        <fullName evidence="3 11">FAD:protein FMN transferase</fullName>
        <ecNumber evidence="2 11">2.7.1.180</ecNumber>
    </recommendedName>
    <alternativeName>
        <fullName evidence="9 11">Flavin transferase</fullName>
    </alternativeName>
</protein>
<evidence type="ECO:0000256" key="10">
    <source>
        <dbReference type="ARBA" id="ARBA00048540"/>
    </source>
</evidence>
<evidence type="ECO:0000256" key="4">
    <source>
        <dbReference type="ARBA" id="ARBA00022630"/>
    </source>
</evidence>
<comment type="cofactor">
    <cofactor evidence="1">
        <name>Mg(2+)</name>
        <dbReference type="ChEBI" id="CHEBI:18420"/>
    </cofactor>
</comment>
<evidence type="ECO:0000256" key="2">
    <source>
        <dbReference type="ARBA" id="ARBA00011955"/>
    </source>
</evidence>
<evidence type="ECO:0000313" key="13">
    <source>
        <dbReference type="Proteomes" id="UP001343257"/>
    </source>
</evidence>
<evidence type="ECO:0000256" key="11">
    <source>
        <dbReference type="PIRNR" id="PIRNR006268"/>
    </source>
</evidence>
<reference evidence="12 13" key="1">
    <citation type="submission" date="2023-03" db="EMBL/GenBank/DDBJ databases">
        <title>Bacillus Genome Sequencing.</title>
        <authorList>
            <person name="Dunlap C."/>
        </authorList>
    </citation>
    <scope>NUCLEOTIDE SEQUENCE [LARGE SCALE GENOMIC DNA]</scope>
    <source>
        <strain evidence="12 13">NRS-52</strain>
    </source>
</reference>
<keyword evidence="7 11" id="KW-0274">FAD</keyword>
<comment type="similarity">
    <text evidence="11">Belongs to the ApbE family.</text>
</comment>
<evidence type="ECO:0000256" key="7">
    <source>
        <dbReference type="ARBA" id="ARBA00022827"/>
    </source>
</evidence>
<comment type="caution">
    <text evidence="12">The sequence shown here is derived from an EMBL/GenBank/DDBJ whole genome shotgun (WGS) entry which is preliminary data.</text>
</comment>
<dbReference type="EC" id="2.7.1.180" evidence="2 11"/>
<evidence type="ECO:0000256" key="3">
    <source>
        <dbReference type="ARBA" id="ARBA00016337"/>
    </source>
</evidence>
<keyword evidence="6 11" id="KW-0479">Metal-binding</keyword>
<organism evidence="12 13">
    <name type="scientific">Paenibacillus chibensis</name>
    <dbReference type="NCBI Taxonomy" id="59846"/>
    <lineage>
        <taxon>Bacteria</taxon>
        <taxon>Bacillati</taxon>
        <taxon>Bacillota</taxon>
        <taxon>Bacilli</taxon>
        <taxon>Bacillales</taxon>
        <taxon>Paenibacillaceae</taxon>
        <taxon>Paenibacillus</taxon>
    </lineage>
</organism>
<sequence length="291" mass="33444">MNTTFSLKVSDDVDKGWKEQMRHWLEYVDREWSRFRAGNELDQLNQAPKGIRLQCSPPLYDVLVMAERYRRLTSGRFSPYLKRAMEHQGYARSFPFPYADVKEAFMFQLEEHPVLFHGSYTLEKNTDQQLDLGGIAKGYAVQSAAEWLKRHGATYGMVDGGGDMSLWSDGTKAWEIGIADPWEETRVIDVLSLKNKAVATSNRLYRSWQQGKDRKHHLLDGRTGKSVQTKIVQSTVIASQCVDAEVCAKICFLLKEEEHEEWFARHFPSVSYVLVDEDGKVKTNIKGEGRR</sequence>
<dbReference type="Proteomes" id="UP001343257">
    <property type="component" value="Unassembled WGS sequence"/>
</dbReference>
<dbReference type="PIRSF" id="PIRSF006268">
    <property type="entry name" value="ApbE"/>
    <property type="match status" value="1"/>
</dbReference>
<name>A0ABU6Q1B5_9BACL</name>